<evidence type="ECO:0000313" key="1">
    <source>
        <dbReference type="EMBL" id="KAK1418364.1"/>
    </source>
</evidence>
<keyword evidence="2" id="KW-1185">Reference proteome</keyword>
<dbReference type="EMBL" id="JAUHHV010000007">
    <property type="protein sequence ID" value="KAK1418364.1"/>
    <property type="molecule type" value="Genomic_DNA"/>
</dbReference>
<name>A0AAD8K982_TARER</name>
<protein>
    <submittedName>
        <fullName evidence="1">Uncharacterized protein</fullName>
    </submittedName>
</protein>
<proteinExistence type="predicted"/>
<comment type="caution">
    <text evidence="1">The sequence shown here is derived from an EMBL/GenBank/DDBJ whole genome shotgun (WGS) entry which is preliminary data.</text>
</comment>
<dbReference type="AlphaFoldDB" id="A0AAD8K982"/>
<reference evidence="1" key="1">
    <citation type="journal article" date="2023" name="bioRxiv">
        <title>Improved chromosome-level genome assembly for marigold (Tagetes erecta).</title>
        <authorList>
            <person name="Jiang F."/>
            <person name="Yuan L."/>
            <person name="Wang S."/>
            <person name="Wang H."/>
            <person name="Xu D."/>
            <person name="Wang A."/>
            <person name="Fan W."/>
        </authorList>
    </citation>
    <scope>NUCLEOTIDE SEQUENCE</scope>
    <source>
        <strain evidence="1">WSJ</strain>
        <tissue evidence="1">Leaf</tissue>
    </source>
</reference>
<accession>A0AAD8K982</accession>
<organism evidence="1 2">
    <name type="scientific">Tagetes erecta</name>
    <name type="common">African marigold</name>
    <dbReference type="NCBI Taxonomy" id="13708"/>
    <lineage>
        <taxon>Eukaryota</taxon>
        <taxon>Viridiplantae</taxon>
        <taxon>Streptophyta</taxon>
        <taxon>Embryophyta</taxon>
        <taxon>Tracheophyta</taxon>
        <taxon>Spermatophyta</taxon>
        <taxon>Magnoliopsida</taxon>
        <taxon>eudicotyledons</taxon>
        <taxon>Gunneridae</taxon>
        <taxon>Pentapetalae</taxon>
        <taxon>asterids</taxon>
        <taxon>campanulids</taxon>
        <taxon>Asterales</taxon>
        <taxon>Asteraceae</taxon>
        <taxon>Asteroideae</taxon>
        <taxon>Heliantheae alliance</taxon>
        <taxon>Tageteae</taxon>
        <taxon>Tagetes</taxon>
    </lineage>
</organism>
<dbReference type="Proteomes" id="UP001229421">
    <property type="component" value="Unassembled WGS sequence"/>
</dbReference>
<evidence type="ECO:0000313" key="2">
    <source>
        <dbReference type="Proteomes" id="UP001229421"/>
    </source>
</evidence>
<gene>
    <name evidence="1" type="ORF">QVD17_27507</name>
</gene>
<sequence length="79" mass="9293">MIVVQCISHFRICTIRESVNIKWGCKQANKQRPHFIFCVFCLSVCHDQPCWHILTPGFDHIRNTLQIICVLQLLLADWL</sequence>